<gene>
    <name evidence="7" type="ORF">FNJ60_09075</name>
</gene>
<sequence>MKKKQRRNDLIGFMHELISHLHAEGRYGTAHVYRSTLRRIIEFEGGRKEIPLTNVTTCWLNAFQNYLLSRGAGSNTISTYIRMLRATYNRAVQKGMAPYIPFLFNKVHTGVERGKSRALSVEMMRRIMKPDRELPPELEDARSLFVLLFMLRGLCFVDLFFLQRNNLQGNVLRYRRHKTGRSLRIEAGPEAMEIIDKHAGGAAGSERLFSLSGTAKGMEYHRYQSALRTFNKRLKQLSRHLELGVNLSTYCARHSWATIANFCHYDKTLICNAMGHSSLKVTETYFQEFRDEEINRMNRGIISYIMQGERKIRA</sequence>
<dbReference type="PANTHER" id="PTHR30349">
    <property type="entry name" value="PHAGE INTEGRASE-RELATED"/>
    <property type="match status" value="1"/>
</dbReference>
<dbReference type="GO" id="GO:0015074">
    <property type="term" value="P:DNA integration"/>
    <property type="evidence" value="ECO:0007669"/>
    <property type="project" value="UniProtKB-KW"/>
</dbReference>
<keyword evidence="3 5" id="KW-0238">DNA-binding</keyword>
<dbReference type="GO" id="GO:0006310">
    <property type="term" value="P:DNA recombination"/>
    <property type="evidence" value="ECO:0007669"/>
    <property type="project" value="UniProtKB-KW"/>
</dbReference>
<dbReference type="Proteomes" id="UP000324383">
    <property type="component" value="Unassembled WGS sequence"/>
</dbReference>
<dbReference type="Pfam" id="PF13102">
    <property type="entry name" value="Phage_int_SAM_5"/>
    <property type="match status" value="1"/>
</dbReference>
<comment type="similarity">
    <text evidence="1">Belongs to the 'phage' integrase family.</text>
</comment>
<dbReference type="SUPFAM" id="SSF56349">
    <property type="entry name" value="DNA breaking-rejoining enzymes"/>
    <property type="match status" value="1"/>
</dbReference>
<evidence type="ECO:0000313" key="7">
    <source>
        <dbReference type="EMBL" id="TYK33255.1"/>
    </source>
</evidence>
<feature type="domain" description="Core-binding (CB)" evidence="6">
    <location>
        <begin position="8"/>
        <end position="92"/>
    </location>
</feature>
<evidence type="ECO:0000256" key="5">
    <source>
        <dbReference type="PROSITE-ProRule" id="PRU01248"/>
    </source>
</evidence>
<keyword evidence="2" id="KW-0229">DNA integration</keyword>
<comment type="caution">
    <text evidence="7">The sequence shown here is derived from an EMBL/GenBank/DDBJ whole genome shotgun (WGS) entry which is preliminary data.</text>
</comment>
<proteinExistence type="inferred from homology"/>
<dbReference type="EMBL" id="VKLW01000018">
    <property type="protein sequence ID" value="TYK33255.1"/>
    <property type="molecule type" value="Genomic_DNA"/>
</dbReference>
<dbReference type="Gene3D" id="1.10.443.10">
    <property type="entry name" value="Intergrase catalytic core"/>
    <property type="match status" value="1"/>
</dbReference>
<evidence type="ECO:0000256" key="1">
    <source>
        <dbReference type="ARBA" id="ARBA00008857"/>
    </source>
</evidence>
<dbReference type="PROSITE" id="PS51900">
    <property type="entry name" value="CB"/>
    <property type="match status" value="1"/>
</dbReference>
<protein>
    <submittedName>
        <fullName evidence="7">Site-specific integrase</fullName>
    </submittedName>
</protein>
<dbReference type="InterPro" id="IPR013762">
    <property type="entry name" value="Integrase-like_cat_sf"/>
</dbReference>
<evidence type="ECO:0000256" key="4">
    <source>
        <dbReference type="ARBA" id="ARBA00023172"/>
    </source>
</evidence>
<keyword evidence="4" id="KW-0233">DNA recombination</keyword>
<name>A0A5D3EDV6_9BACE</name>
<dbReference type="GO" id="GO:0003677">
    <property type="term" value="F:DNA binding"/>
    <property type="evidence" value="ECO:0007669"/>
    <property type="project" value="UniProtKB-UniRule"/>
</dbReference>
<dbReference type="InterPro" id="IPR025269">
    <property type="entry name" value="SAM-like_dom"/>
</dbReference>
<evidence type="ECO:0000256" key="2">
    <source>
        <dbReference type="ARBA" id="ARBA00022908"/>
    </source>
</evidence>
<accession>A0A5D3EDV6</accession>
<dbReference type="Gene3D" id="1.10.150.130">
    <property type="match status" value="1"/>
</dbReference>
<dbReference type="InterPro" id="IPR002104">
    <property type="entry name" value="Integrase_catalytic"/>
</dbReference>
<evidence type="ECO:0000313" key="8">
    <source>
        <dbReference type="Proteomes" id="UP000324383"/>
    </source>
</evidence>
<organism evidence="7 8">
    <name type="scientific">Bacteroides pyogenes</name>
    <dbReference type="NCBI Taxonomy" id="310300"/>
    <lineage>
        <taxon>Bacteria</taxon>
        <taxon>Pseudomonadati</taxon>
        <taxon>Bacteroidota</taxon>
        <taxon>Bacteroidia</taxon>
        <taxon>Bacteroidales</taxon>
        <taxon>Bacteroidaceae</taxon>
        <taxon>Bacteroides</taxon>
    </lineage>
</organism>
<dbReference type="InterPro" id="IPR044068">
    <property type="entry name" value="CB"/>
</dbReference>
<dbReference type="RefSeq" id="WP_027324595.1">
    <property type="nucleotide sequence ID" value="NZ_CP197398.1"/>
</dbReference>
<dbReference type="PANTHER" id="PTHR30349:SF64">
    <property type="entry name" value="PROPHAGE INTEGRASE INTD-RELATED"/>
    <property type="match status" value="1"/>
</dbReference>
<evidence type="ECO:0000259" key="6">
    <source>
        <dbReference type="PROSITE" id="PS51900"/>
    </source>
</evidence>
<dbReference type="Pfam" id="PF00589">
    <property type="entry name" value="Phage_integrase"/>
    <property type="match status" value="1"/>
</dbReference>
<keyword evidence="8" id="KW-1185">Reference proteome</keyword>
<reference evidence="7 8" key="1">
    <citation type="submission" date="2019-07" db="EMBL/GenBank/DDBJ databases">
        <title>Draft Genome Sequences of Bacteroides pyogenes Strains Isolated from the Uterus Holstein Dairy Cows with Metritis.</title>
        <authorList>
            <person name="Cunha F."/>
            <person name="Galvao K.N."/>
            <person name="Jeon S.J."/>
            <person name="Jeong K.C."/>
        </authorList>
    </citation>
    <scope>NUCLEOTIDE SEQUENCE [LARGE SCALE GENOMIC DNA]</scope>
    <source>
        <strain evidence="7 8">KG-31</strain>
    </source>
</reference>
<dbReference type="InterPro" id="IPR010998">
    <property type="entry name" value="Integrase_recombinase_N"/>
</dbReference>
<evidence type="ECO:0000256" key="3">
    <source>
        <dbReference type="ARBA" id="ARBA00023125"/>
    </source>
</evidence>
<dbReference type="AlphaFoldDB" id="A0A5D3EDV6"/>
<dbReference type="InterPro" id="IPR011010">
    <property type="entry name" value="DNA_brk_join_enz"/>
</dbReference>
<dbReference type="InterPro" id="IPR050090">
    <property type="entry name" value="Tyrosine_recombinase_XerCD"/>
</dbReference>